<accession>A0AAQ4EAZ7</accession>
<sequence>MYVNGTQKCVEKKEQRPQKPVPLPTVPPNNTNETQQESQESQESQEVQQTPKKPRFNLSGNNFPGIPDFLTHKLRPTATPVPVPVTPSSAPAEGEGPAPSVPTVPVPAGPPEIPGGTAIPPLPYGFTLVPNQDEEEEGLPGQGTVPELPPPPMMAPQGPPVVEEQGLPGEGDVPQLPPPPLPLDNAEKDGAPLNRTSRSAQPPPDALLEEQSLVASPVQSAVDGPPFNFDALDGNQQRIL</sequence>
<reference evidence="2" key="2">
    <citation type="submission" date="2023-03" db="EMBL/GenBank/DDBJ databases">
        <authorList>
            <person name="Thuy-Boun P."/>
        </authorList>
    </citation>
    <scope>NUCLEOTIDE SEQUENCE</scope>
    <source>
        <strain evidence="2">F_SG_1</strain>
        <tissue evidence="2">Salivary glands</tissue>
    </source>
</reference>
<reference evidence="2 4" key="1">
    <citation type="journal article" date="2023" name="Arcadia Sci">
        <title>De novo assembly of a long-read Amblyomma americanum tick genome.</title>
        <authorList>
            <person name="Chou S."/>
            <person name="Poskanzer K.E."/>
            <person name="Rollins M."/>
            <person name="Thuy-Boun P.S."/>
        </authorList>
    </citation>
    <scope>NUCLEOTIDE SEQUENCE [LARGE SCALE GENOMIC DNA]</scope>
    <source>
        <strain evidence="2">F_SG_1</strain>
        <tissue evidence="2">Salivary glands</tissue>
    </source>
</reference>
<feature type="region of interest" description="Disordered" evidence="1">
    <location>
        <begin position="1"/>
        <end position="240"/>
    </location>
</feature>
<protein>
    <submittedName>
        <fullName evidence="2">Uncharacterized protein</fullName>
    </submittedName>
</protein>
<evidence type="ECO:0000313" key="2">
    <source>
        <dbReference type="EMBL" id="KAK8771957.1"/>
    </source>
</evidence>
<evidence type="ECO:0000313" key="4">
    <source>
        <dbReference type="Proteomes" id="UP001321473"/>
    </source>
</evidence>
<dbReference type="EMBL" id="JARKHS020007278">
    <property type="protein sequence ID" value="KAK8781834.1"/>
    <property type="molecule type" value="Genomic_DNA"/>
</dbReference>
<keyword evidence="4" id="KW-1185">Reference proteome</keyword>
<reference evidence="2" key="3">
    <citation type="submission" date="2024-02" db="EMBL/GenBank/DDBJ databases">
        <authorList>
            <person name="Mcdaniel E.A."/>
            <person name="Celebi F.M."/>
            <person name="Reiter T."/>
            <person name="Weiss E.C."/>
            <person name="Chou S."/>
        </authorList>
    </citation>
    <scope>NUCLEOTIDE SEQUENCE</scope>
    <source>
        <strain evidence="2">F_SG_1</strain>
        <tissue evidence="2">Salivary glands</tissue>
    </source>
</reference>
<feature type="compositionally biased region" description="Low complexity" evidence="1">
    <location>
        <begin position="86"/>
        <end position="98"/>
    </location>
</feature>
<feature type="compositionally biased region" description="Low complexity" evidence="1">
    <location>
        <begin position="28"/>
        <end position="50"/>
    </location>
</feature>
<evidence type="ECO:0000313" key="3">
    <source>
        <dbReference type="EMBL" id="KAK8781834.1"/>
    </source>
</evidence>
<organism evidence="2 4">
    <name type="scientific">Amblyomma americanum</name>
    <name type="common">Lone star tick</name>
    <dbReference type="NCBI Taxonomy" id="6943"/>
    <lineage>
        <taxon>Eukaryota</taxon>
        <taxon>Metazoa</taxon>
        <taxon>Ecdysozoa</taxon>
        <taxon>Arthropoda</taxon>
        <taxon>Chelicerata</taxon>
        <taxon>Arachnida</taxon>
        <taxon>Acari</taxon>
        <taxon>Parasitiformes</taxon>
        <taxon>Ixodida</taxon>
        <taxon>Ixodoidea</taxon>
        <taxon>Ixodidae</taxon>
        <taxon>Amblyomminae</taxon>
        <taxon>Amblyomma</taxon>
    </lineage>
</organism>
<feature type="compositionally biased region" description="Pro residues" evidence="1">
    <location>
        <begin position="99"/>
        <end position="113"/>
    </location>
</feature>
<feature type="compositionally biased region" description="Pro residues" evidence="1">
    <location>
        <begin position="147"/>
        <end position="159"/>
    </location>
</feature>
<evidence type="ECO:0000256" key="1">
    <source>
        <dbReference type="SAM" id="MobiDB-lite"/>
    </source>
</evidence>
<dbReference type="AlphaFoldDB" id="A0AAQ4EAZ7"/>
<dbReference type="Proteomes" id="UP001321473">
    <property type="component" value="Unassembled WGS sequence"/>
</dbReference>
<proteinExistence type="predicted"/>
<name>A0AAQ4EAZ7_AMBAM</name>
<comment type="caution">
    <text evidence="2">The sequence shown here is derived from an EMBL/GenBank/DDBJ whole genome shotgun (WGS) entry which is preliminary data.</text>
</comment>
<gene>
    <name evidence="3" type="ORF">V5799_016823</name>
    <name evidence="2" type="ORF">V5799_024795</name>
</gene>
<dbReference type="EMBL" id="JARKHS020019048">
    <property type="protein sequence ID" value="KAK8771957.1"/>
    <property type="molecule type" value="Genomic_DNA"/>
</dbReference>